<gene>
    <name evidence="1" type="ORF">I6H06_13210</name>
</gene>
<dbReference type="RefSeq" id="WP_015876026.1">
    <property type="nucleotide sequence ID" value="NZ_CP033641.1"/>
</dbReference>
<organism evidence="1 2">
    <name type="scientific">Burkholderia glumae</name>
    <name type="common">Pseudomonas glumae</name>
    <dbReference type="NCBI Taxonomy" id="337"/>
    <lineage>
        <taxon>Bacteria</taxon>
        <taxon>Pseudomonadati</taxon>
        <taxon>Pseudomonadota</taxon>
        <taxon>Betaproteobacteria</taxon>
        <taxon>Burkholderiales</taxon>
        <taxon>Burkholderiaceae</taxon>
        <taxon>Burkholderia</taxon>
    </lineage>
</organism>
<reference evidence="1 2" key="1">
    <citation type="submission" date="2020-12" db="EMBL/GenBank/DDBJ databases">
        <title>FDA dAtabase for Regulatory Grade micrObial Sequences (FDA-ARGOS): Supporting development and validation of Infectious Disease Dx tests.</title>
        <authorList>
            <person name="Minogue T."/>
            <person name="Wolcott M."/>
            <person name="Wasieloski L."/>
            <person name="Aguilar W."/>
            <person name="Moore D."/>
            <person name="Jaissle J."/>
            <person name="Tallon L."/>
            <person name="Sadzewicz L."/>
            <person name="Zhao X."/>
            <person name="Boylan J."/>
            <person name="Ott S."/>
            <person name="Bowen H."/>
            <person name="Vavikolanu K."/>
            <person name="Mehta A."/>
            <person name="Aluvathingal J."/>
            <person name="Nadendla S."/>
            <person name="Yan Y."/>
            <person name="Sichtig H."/>
        </authorList>
    </citation>
    <scope>NUCLEOTIDE SEQUENCE [LARGE SCALE GENOMIC DNA]</scope>
    <source>
        <strain evidence="1 2">FDAARGOS_949</strain>
    </source>
</reference>
<evidence type="ECO:0000313" key="1">
    <source>
        <dbReference type="EMBL" id="QPQ93233.1"/>
    </source>
</evidence>
<dbReference type="Proteomes" id="UP000594892">
    <property type="component" value="Chromosome 2"/>
</dbReference>
<sequence>MINVYDIGTTLKLVDRVSPELLKLSREFSKVDAMALQLGKRLQKIGAEAGGVRNVAAASKALDSSLKAVGNQAALAERNLRGIKGAIPTGKIGIEAELTAANVQAKTLATTLAGMRGGRWLPGPGGGGGGGGGAGRGGHGGRIHGGNLHFGSHGIGIGGVGMGLMSDALVPLGAAMVAGYVGKQFYESAKNLQTEHARFKLFGMDDAQNKSAFDFAHNLHAYATSENEAMHYMNEAQAVFRESGETGEKALAGAKMAAPFLAKMMAASSILSEESQAKLKHESLAMLRAVELQGGARDSQRFAELADFGFRMTQTSGGQVNWEQLRQMYRTGGVAVQRMGMDAIAELEPIIGEFKGGSFATAMRTAYNRMNGIIKLPNQAVHELIKAGIWDKSKVELNGNGGIKRFLGNPLQHSDEYANNAAEYYFKYVRPYYDKQGYKDTDRDRMNAMFFGSTGGNLFSKIDQQEPVIRSALEAFQKTKGLDPALDLAKGTATGAEKDFEAAWTDFKTQFGNSMLPQVTEILRTGTEVLRAIAAFANSDAGKAIQSMGSMITGAAAWPWHLIGSMFGGDKQATPDPTVPKKDASTGNVHTTINLDGRKIAQAVTPYMAGALGSGMYGLGVDPTVAVPMPGIKGG</sequence>
<dbReference type="EMBL" id="CP065601">
    <property type="protein sequence ID" value="QPQ93233.1"/>
    <property type="molecule type" value="Genomic_DNA"/>
</dbReference>
<accession>A0AAQ0BTJ7</accession>
<evidence type="ECO:0000313" key="2">
    <source>
        <dbReference type="Proteomes" id="UP000594892"/>
    </source>
</evidence>
<proteinExistence type="predicted"/>
<dbReference type="AlphaFoldDB" id="A0AAQ0BTJ7"/>
<name>A0AAQ0BTJ7_BURGL</name>
<dbReference type="GeneID" id="45698292"/>
<protein>
    <submittedName>
        <fullName evidence="1">Phage tail protein</fullName>
    </submittedName>
</protein>